<dbReference type="AlphaFoldDB" id="C8VWD7"/>
<evidence type="ECO:0000313" key="3">
    <source>
        <dbReference type="EMBL" id="ACV62489.1"/>
    </source>
</evidence>
<dbReference type="Proteomes" id="UP000002217">
    <property type="component" value="Chromosome"/>
</dbReference>
<feature type="transmembrane region" description="Helical" evidence="1">
    <location>
        <begin position="85"/>
        <end position="103"/>
    </location>
</feature>
<feature type="transmembrane region" description="Helical" evidence="1">
    <location>
        <begin position="170"/>
        <end position="194"/>
    </location>
</feature>
<dbReference type="HOGENOM" id="CLU_092700_0_0_9"/>
<protein>
    <recommendedName>
        <fullName evidence="2">DUF5683 domain-containing protein</fullName>
    </recommendedName>
</protein>
<keyword evidence="1" id="KW-0812">Transmembrane</keyword>
<name>C8VWD7_DESAS</name>
<keyword evidence="1" id="KW-0472">Membrane</keyword>
<evidence type="ECO:0000256" key="1">
    <source>
        <dbReference type="SAM" id="Phobius"/>
    </source>
</evidence>
<gene>
    <name evidence="3" type="ordered locus">Dtox_1632</name>
</gene>
<dbReference type="InterPro" id="IPR043738">
    <property type="entry name" value="DUF5683"/>
</dbReference>
<evidence type="ECO:0000259" key="2">
    <source>
        <dbReference type="Pfam" id="PF18935"/>
    </source>
</evidence>
<keyword evidence="1" id="KW-1133">Transmembrane helix</keyword>
<proteinExistence type="predicted"/>
<dbReference type="eggNOG" id="ENOG502Z7ZI">
    <property type="taxonomic scope" value="Bacteria"/>
</dbReference>
<keyword evidence="4" id="KW-1185">Reference proteome</keyword>
<feature type="domain" description="DUF5683" evidence="2">
    <location>
        <begin position="143"/>
        <end position="196"/>
    </location>
</feature>
<dbReference type="Pfam" id="PF18935">
    <property type="entry name" value="DUF5683"/>
    <property type="match status" value="1"/>
</dbReference>
<dbReference type="EMBL" id="CP001720">
    <property type="protein sequence ID" value="ACV62489.1"/>
    <property type="molecule type" value="Genomic_DNA"/>
</dbReference>
<feature type="transmembrane region" description="Helical" evidence="1">
    <location>
        <begin position="206"/>
        <end position="224"/>
    </location>
</feature>
<accession>C8VWD7</accession>
<evidence type="ECO:0000313" key="4">
    <source>
        <dbReference type="Proteomes" id="UP000002217"/>
    </source>
</evidence>
<organism evidence="3 4">
    <name type="scientific">Desulfofarcimen acetoxidans (strain ATCC 49208 / DSM 771 / KCTC 5769 / VKM B-1644 / 5575)</name>
    <name type="common">Desulfotomaculum acetoxidans</name>
    <dbReference type="NCBI Taxonomy" id="485916"/>
    <lineage>
        <taxon>Bacteria</taxon>
        <taxon>Bacillati</taxon>
        <taxon>Bacillota</taxon>
        <taxon>Clostridia</taxon>
        <taxon>Eubacteriales</taxon>
        <taxon>Peptococcaceae</taxon>
        <taxon>Desulfofarcimen</taxon>
    </lineage>
</organism>
<dbReference type="STRING" id="485916.Dtox_1632"/>
<sequence length="247" mass="28883">MGQYKNVRIPRMAISEWNIAILHNKSPWMPMWWSLALPGLGHLCMGAYFQGIILMAWEIIINFKAHLNLAILYTFTGQFEKAQNVLDTGWLLFYGVVICFSVFDSYRRSVEYNKLARLERKQHYRKYIFMKMSSIGVSYIDRSNPWVATFWSAMLPGFGHIYNNKAIKGVIILGWTVLIIAFANMNDAIIATFTGNFEKASIGINYQWIMFFPSIYCFAIWDSYNDSVEINKLFIEEQRNYLSKQYT</sequence>
<dbReference type="RefSeq" id="WP_015757200.1">
    <property type="nucleotide sequence ID" value="NC_013216.1"/>
</dbReference>
<dbReference type="KEGG" id="dae:Dtox_1632"/>
<reference evidence="3 4" key="1">
    <citation type="journal article" date="2009" name="Stand. Genomic Sci.">
        <title>Complete genome sequence of Desulfotomaculum acetoxidans type strain (5575).</title>
        <authorList>
            <person name="Spring S."/>
            <person name="Lapidus A."/>
            <person name="Schroder M."/>
            <person name="Gleim D."/>
            <person name="Sims D."/>
            <person name="Meincke L."/>
            <person name="Glavina Del Rio T."/>
            <person name="Tice H."/>
            <person name="Copeland A."/>
            <person name="Cheng J.F."/>
            <person name="Lucas S."/>
            <person name="Chen F."/>
            <person name="Nolan M."/>
            <person name="Bruce D."/>
            <person name="Goodwin L."/>
            <person name="Pitluck S."/>
            <person name="Ivanova N."/>
            <person name="Mavromatis K."/>
            <person name="Mikhailova N."/>
            <person name="Pati A."/>
            <person name="Chen A."/>
            <person name="Palaniappan K."/>
            <person name="Land M."/>
            <person name="Hauser L."/>
            <person name="Chang Y.J."/>
            <person name="Jeffries C.D."/>
            <person name="Chain P."/>
            <person name="Saunders E."/>
            <person name="Brettin T."/>
            <person name="Detter J.C."/>
            <person name="Goker M."/>
            <person name="Bristow J."/>
            <person name="Eisen J.A."/>
            <person name="Markowitz V."/>
            <person name="Hugenholtz P."/>
            <person name="Kyrpides N.C."/>
            <person name="Klenk H.P."/>
            <person name="Han C."/>
        </authorList>
    </citation>
    <scope>NUCLEOTIDE SEQUENCE [LARGE SCALE GENOMIC DNA]</scope>
    <source>
        <strain evidence="4">ATCC 49208 / DSM 771 / VKM B-1644</strain>
    </source>
</reference>